<sequence length="317" mass="37036">MTTTNNKVHLTTKTSAIITWPNIMYGVFALLARCTLADSGFETTPVTTDNESTAVNNRFYSISPPLKNDLPEETIPDTNTTLKDDVYKKTLKDEVYEKTLNDEVYEKTLKDDEYEKTLKDDVYENTLKDEVYEKTLKDDVYEKTLKDELYEKTLEDEVYKKTLKDEEQSILNCIFSSIPYVGGQWLTKMARDRISDNILLESSLSFLDGGQWLLKFIAADKRSKAWILFENLERCFEDEDPPTYSKRKLIIREKFDNKQHNTFSRTEDENQYLYMNPHRKRRIARSAKYGKDTLYGFVILGFLVVGSMIAYLIYLLT</sequence>
<evidence type="ECO:0000313" key="3">
    <source>
        <dbReference type="Proteomes" id="UP001381693"/>
    </source>
</evidence>
<accession>A0AAN8ZY65</accession>
<keyword evidence="3" id="KW-1185">Reference proteome</keyword>
<reference evidence="2 3" key="1">
    <citation type="submission" date="2023-11" db="EMBL/GenBank/DDBJ databases">
        <title>Halocaridina rubra genome assembly.</title>
        <authorList>
            <person name="Smith C."/>
        </authorList>
    </citation>
    <scope>NUCLEOTIDE SEQUENCE [LARGE SCALE GENOMIC DNA]</scope>
    <source>
        <strain evidence="2">EP-1</strain>
        <tissue evidence="2">Whole</tissue>
    </source>
</reference>
<gene>
    <name evidence="2" type="ORF">SK128_009726</name>
</gene>
<proteinExistence type="predicted"/>
<keyword evidence="1" id="KW-0812">Transmembrane</keyword>
<keyword evidence="1" id="KW-1133">Transmembrane helix</keyword>
<feature type="transmembrane region" description="Helical" evidence="1">
    <location>
        <begin position="294"/>
        <end position="316"/>
    </location>
</feature>
<comment type="caution">
    <text evidence="2">The sequence shown here is derived from an EMBL/GenBank/DDBJ whole genome shotgun (WGS) entry which is preliminary data.</text>
</comment>
<evidence type="ECO:0000256" key="1">
    <source>
        <dbReference type="SAM" id="Phobius"/>
    </source>
</evidence>
<dbReference type="Proteomes" id="UP001381693">
    <property type="component" value="Unassembled WGS sequence"/>
</dbReference>
<dbReference type="AlphaFoldDB" id="A0AAN8ZY65"/>
<organism evidence="2 3">
    <name type="scientific">Halocaridina rubra</name>
    <name type="common">Hawaiian red shrimp</name>
    <dbReference type="NCBI Taxonomy" id="373956"/>
    <lineage>
        <taxon>Eukaryota</taxon>
        <taxon>Metazoa</taxon>
        <taxon>Ecdysozoa</taxon>
        <taxon>Arthropoda</taxon>
        <taxon>Crustacea</taxon>
        <taxon>Multicrustacea</taxon>
        <taxon>Malacostraca</taxon>
        <taxon>Eumalacostraca</taxon>
        <taxon>Eucarida</taxon>
        <taxon>Decapoda</taxon>
        <taxon>Pleocyemata</taxon>
        <taxon>Caridea</taxon>
        <taxon>Atyoidea</taxon>
        <taxon>Atyidae</taxon>
        <taxon>Halocaridina</taxon>
    </lineage>
</organism>
<keyword evidence="1" id="KW-0472">Membrane</keyword>
<protein>
    <submittedName>
        <fullName evidence="2">Uncharacterized protein</fullName>
    </submittedName>
</protein>
<evidence type="ECO:0000313" key="2">
    <source>
        <dbReference type="EMBL" id="KAK7068213.1"/>
    </source>
</evidence>
<dbReference type="EMBL" id="JAXCGZ010017373">
    <property type="protein sequence ID" value="KAK7068213.1"/>
    <property type="molecule type" value="Genomic_DNA"/>
</dbReference>
<name>A0AAN8ZY65_HALRR</name>